<dbReference type="Gene3D" id="3.40.50.300">
    <property type="entry name" value="P-loop containing nucleotide triphosphate hydrolases"/>
    <property type="match status" value="1"/>
</dbReference>
<dbReference type="InterPro" id="IPR027417">
    <property type="entry name" value="P-loop_NTPase"/>
</dbReference>
<evidence type="ECO:0000313" key="2">
    <source>
        <dbReference type="Proteomes" id="UP000305753"/>
    </source>
</evidence>
<dbReference type="EMBL" id="MH363700">
    <property type="protein sequence ID" value="AWY10198.1"/>
    <property type="molecule type" value="Genomic_DNA"/>
</dbReference>
<accession>A0A4P2TFS9</accession>
<organism evidence="1 2">
    <name type="scientific">Vibrio phage VP-1</name>
    <dbReference type="NCBI Taxonomy" id="2234088"/>
    <lineage>
        <taxon>Viruses</taxon>
        <taxon>Duplodnaviria</taxon>
        <taxon>Heunggongvirae</taxon>
        <taxon>Uroviricota</taxon>
        <taxon>Caudoviricetes</taxon>
        <taxon>Pantevenvirales</taxon>
        <taxon>Ackermannviridae</taxon>
        <taxon>Vapseptimavirus</taxon>
        <taxon>Vapseptimavirus VAP7</taxon>
    </lineage>
</organism>
<sequence length="219" mass="25173">MSKTKPTGIILLEGPDAAGKTTLAEAFKKVVPNTEIIHLTWSPKLETVMSDYNIGLLAHAEELAKDRLVILDRQCISTYVYQSTFRPEKAAHHPSLYAQLAKYCPSISIIFCLPEFDTWKQNFLDMCASREEMYGAEKLEQMIEVYRRYDVIARGPQTPEDQKLTWYPDNVLMDQIMDGGVLKHMHSYVYDFTKLMDNEGLLFTEGFLLGHQAHQDKFK</sequence>
<dbReference type="SUPFAM" id="SSF52540">
    <property type="entry name" value="P-loop containing nucleoside triphosphate hydrolases"/>
    <property type="match status" value="1"/>
</dbReference>
<dbReference type="GO" id="GO:0016301">
    <property type="term" value="F:kinase activity"/>
    <property type="evidence" value="ECO:0007669"/>
    <property type="project" value="UniProtKB-KW"/>
</dbReference>
<name>A0A4P2TFS9_9CAUD</name>
<evidence type="ECO:0000313" key="1">
    <source>
        <dbReference type="EMBL" id="AWY10198.1"/>
    </source>
</evidence>
<keyword evidence="1" id="KW-0808">Transferase</keyword>
<proteinExistence type="predicted"/>
<protein>
    <submittedName>
        <fullName evidence="1">Thymidylate kinase</fullName>
    </submittedName>
</protein>
<reference evidence="1 2" key="1">
    <citation type="submission" date="2018-05" db="EMBL/GenBank/DDBJ databases">
        <title>Whole genome sequencing of Vibrio phage VP-1.</title>
        <authorList>
            <person name="Nandita M."/>
            <person name="Bhat S.G."/>
        </authorList>
    </citation>
    <scope>NUCLEOTIDE SEQUENCE [LARGE SCALE GENOMIC DNA]</scope>
</reference>
<keyword evidence="1" id="KW-0418">Kinase</keyword>
<dbReference type="Proteomes" id="UP000305753">
    <property type="component" value="Segment"/>
</dbReference>